<accession>A0ABX8UCL3</accession>
<dbReference type="Proteomes" id="UP000824681">
    <property type="component" value="Chromosome"/>
</dbReference>
<dbReference type="Gene3D" id="3.30.1310.10">
    <property type="entry name" value="Nucleoid-associated protein YbaB-like domain"/>
    <property type="match status" value="1"/>
</dbReference>
<dbReference type="SUPFAM" id="SSF82607">
    <property type="entry name" value="YbaB-like"/>
    <property type="match status" value="1"/>
</dbReference>
<dbReference type="EMBL" id="CP068985">
    <property type="protein sequence ID" value="QYC45531.1"/>
    <property type="molecule type" value="Genomic_DNA"/>
</dbReference>
<proteinExistence type="predicted"/>
<protein>
    <submittedName>
        <fullName evidence="1">Uncharacterized protein</fullName>
    </submittedName>
</protein>
<keyword evidence="2" id="KW-1185">Reference proteome</keyword>
<dbReference type="InterPro" id="IPR036894">
    <property type="entry name" value="YbaB-like_sf"/>
</dbReference>
<reference evidence="1 2" key="1">
    <citation type="journal article" date="2021" name="ACS Chem. Biol.">
        <title>Genomic-Led Discovery of a Novel Glycopeptide Antibiotic by Nonomuraea coxensis DSM 45129.</title>
        <authorList>
            <person name="Yushchuk O."/>
            <person name="Vior N.M."/>
            <person name="Andreo-Vidal A."/>
            <person name="Berini F."/>
            <person name="Ruckert C."/>
            <person name="Busche T."/>
            <person name="Binda E."/>
            <person name="Kalinowski J."/>
            <person name="Truman A.W."/>
            <person name="Marinelli F."/>
        </authorList>
    </citation>
    <scope>NUCLEOTIDE SEQUENCE [LARGE SCALE GENOMIC DNA]</scope>
    <source>
        <strain evidence="1 2">DSM 45129</strain>
    </source>
</reference>
<sequence length="133" mass="14790">MRRFDADPANWREADLERDAEQAAKILAWMDDGQRELDEIIGAGEAADGQVKATAAVDGTVREIVITPRAMRLDSRSLAEQLMLAVTRAQDDAERQSRRLMADALGDLLPDGGLDLPAFEERLGRLLRSFERP</sequence>
<dbReference type="RefSeq" id="WP_020545556.1">
    <property type="nucleotide sequence ID" value="NZ_CP068985.1"/>
</dbReference>
<gene>
    <name evidence="1" type="ORF">Nocox_39940</name>
</gene>
<organism evidence="1 2">
    <name type="scientific">Nonomuraea coxensis DSM 45129</name>
    <dbReference type="NCBI Taxonomy" id="1122611"/>
    <lineage>
        <taxon>Bacteria</taxon>
        <taxon>Bacillati</taxon>
        <taxon>Actinomycetota</taxon>
        <taxon>Actinomycetes</taxon>
        <taxon>Streptosporangiales</taxon>
        <taxon>Streptosporangiaceae</taxon>
        <taxon>Nonomuraea</taxon>
    </lineage>
</organism>
<name>A0ABX8UCL3_9ACTN</name>
<dbReference type="InterPro" id="IPR004401">
    <property type="entry name" value="YbaB/EbfC"/>
</dbReference>
<dbReference type="Pfam" id="PF02575">
    <property type="entry name" value="YbaB_DNA_bd"/>
    <property type="match status" value="1"/>
</dbReference>
<evidence type="ECO:0000313" key="1">
    <source>
        <dbReference type="EMBL" id="QYC45531.1"/>
    </source>
</evidence>
<evidence type="ECO:0000313" key="2">
    <source>
        <dbReference type="Proteomes" id="UP000824681"/>
    </source>
</evidence>